<dbReference type="InterPro" id="IPR018163">
    <property type="entry name" value="Thr/Ala-tRNA-synth_IIc_edit"/>
</dbReference>
<name>A0A1H4GTI8_9GAMM</name>
<protein>
    <submittedName>
        <fullName evidence="5">Ser-tRNA(Ala) deacylase AlaX (Editing enzyme)</fullName>
    </submittedName>
</protein>
<dbReference type="InterPro" id="IPR012947">
    <property type="entry name" value="tRNA_SAD"/>
</dbReference>
<accession>A0A1H4GTI8</accession>
<evidence type="ECO:0000313" key="5">
    <source>
        <dbReference type="EMBL" id="SEB12959.1"/>
    </source>
</evidence>
<dbReference type="InterPro" id="IPR009000">
    <property type="entry name" value="Transl_B-barrel_sf"/>
</dbReference>
<dbReference type="Gene3D" id="3.30.980.10">
    <property type="entry name" value="Threonyl-trna Synthetase, Chain A, domain 2"/>
    <property type="match status" value="1"/>
</dbReference>
<evidence type="ECO:0000256" key="3">
    <source>
        <dbReference type="ARBA" id="ARBA00022833"/>
    </source>
</evidence>
<dbReference type="Gene3D" id="2.40.30.130">
    <property type="match status" value="1"/>
</dbReference>
<dbReference type="Pfam" id="PF07973">
    <property type="entry name" value="tRNA_SAD"/>
    <property type="match status" value="1"/>
</dbReference>
<dbReference type="SUPFAM" id="SSF50447">
    <property type="entry name" value="Translation proteins"/>
    <property type="match status" value="1"/>
</dbReference>
<dbReference type="AlphaFoldDB" id="A0A1H4GTI8"/>
<dbReference type="RefSeq" id="WP_093071041.1">
    <property type="nucleotide sequence ID" value="NZ_FNQP01000041.1"/>
</dbReference>
<reference evidence="5 6" key="1">
    <citation type="submission" date="2016-10" db="EMBL/GenBank/DDBJ databases">
        <authorList>
            <person name="de Groot N.N."/>
        </authorList>
    </citation>
    <scope>NUCLEOTIDE SEQUENCE [LARGE SCALE GENOMIC DNA]</scope>
    <source>
        <strain evidence="5 6">DSM 21228</strain>
    </source>
</reference>
<dbReference type="GO" id="GO:0046872">
    <property type="term" value="F:metal ion binding"/>
    <property type="evidence" value="ECO:0007669"/>
    <property type="project" value="UniProtKB-KW"/>
</dbReference>
<dbReference type="GO" id="GO:0004813">
    <property type="term" value="F:alanine-tRNA ligase activity"/>
    <property type="evidence" value="ECO:0007669"/>
    <property type="project" value="InterPro"/>
</dbReference>
<evidence type="ECO:0000259" key="4">
    <source>
        <dbReference type="SMART" id="SM00863"/>
    </source>
</evidence>
<evidence type="ECO:0000256" key="2">
    <source>
        <dbReference type="ARBA" id="ARBA00022723"/>
    </source>
</evidence>
<dbReference type="PANTHER" id="PTHR43462">
    <property type="entry name" value="ALANYL-TRNA EDITING PROTEIN"/>
    <property type="match status" value="1"/>
</dbReference>
<dbReference type="STRING" id="525918.SAMN05660964_03705"/>
<dbReference type="GO" id="GO:0005524">
    <property type="term" value="F:ATP binding"/>
    <property type="evidence" value="ECO:0007669"/>
    <property type="project" value="InterPro"/>
</dbReference>
<keyword evidence="2" id="KW-0479">Metal-binding</keyword>
<comment type="cofactor">
    <cofactor evidence="1">
        <name>Zn(2+)</name>
        <dbReference type="ChEBI" id="CHEBI:29105"/>
    </cofactor>
</comment>
<proteinExistence type="predicted"/>
<evidence type="ECO:0000256" key="1">
    <source>
        <dbReference type="ARBA" id="ARBA00001947"/>
    </source>
</evidence>
<dbReference type="Proteomes" id="UP000199397">
    <property type="component" value="Unassembled WGS sequence"/>
</dbReference>
<keyword evidence="6" id="KW-1185">Reference proteome</keyword>
<dbReference type="OrthoDB" id="9812949at2"/>
<gene>
    <name evidence="5" type="ORF">SAMN05660964_03705</name>
</gene>
<dbReference type="Pfam" id="PF01411">
    <property type="entry name" value="tRNA-synt_2c"/>
    <property type="match status" value="1"/>
</dbReference>
<keyword evidence="3" id="KW-0862">Zinc</keyword>
<feature type="domain" description="Threonyl/alanyl tRNA synthetase SAD" evidence="4">
    <location>
        <begin position="197"/>
        <end position="239"/>
    </location>
</feature>
<dbReference type="GO" id="GO:0006419">
    <property type="term" value="P:alanyl-tRNA aminoacylation"/>
    <property type="evidence" value="ECO:0007669"/>
    <property type="project" value="InterPro"/>
</dbReference>
<dbReference type="PANTHER" id="PTHR43462:SF2">
    <property type="entry name" value="THREONYL AND ALANYL TRNA SYNTHETASE SECOND ADDITIONAL DOMAIN-CONTAINING PROTEIN"/>
    <property type="match status" value="1"/>
</dbReference>
<dbReference type="SUPFAM" id="SSF55186">
    <property type="entry name" value="ThrRS/AlaRS common domain"/>
    <property type="match status" value="1"/>
</dbReference>
<dbReference type="EMBL" id="FNQP01000041">
    <property type="protein sequence ID" value="SEB12959.1"/>
    <property type="molecule type" value="Genomic_DNA"/>
</dbReference>
<sequence>MTNTNLKYLNDTYATTDNGIILRTGRDDRGSYLVLDQTIFYPQGGGQPTDTGFIQSGATVMNIAFVGFSDGEVLHYITEEPSHFDALVGQSCELHVDKLRRLHHAKLHTAGHVIAGIIDARRGSMRAVKGFHFDDGPYVEFEGKQEGEAESFLATLQTEIDALINQNPTVTAALLTYDELKQRCWNIPPNIPEDKPLRTVTIGQLDASPCGGTHVASLAEIEAISLLKIKSKKGNTKISYRIGNSG</sequence>
<dbReference type="SMART" id="SM00863">
    <property type="entry name" value="tRNA_SAD"/>
    <property type="match status" value="1"/>
</dbReference>
<organism evidence="5 6">
    <name type="scientific">Thiothrix caldifontis</name>
    <dbReference type="NCBI Taxonomy" id="525918"/>
    <lineage>
        <taxon>Bacteria</taxon>
        <taxon>Pseudomonadati</taxon>
        <taxon>Pseudomonadota</taxon>
        <taxon>Gammaproteobacteria</taxon>
        <taxon>Thiotrichales</taxon>
        <taxon>Thiotrichaceae</taxon>
        <taxon>Thiothrix</taxon>
    </lineage>
</organism>
<dbReference type="InterPro" id="IPR051335">
    <property type="entry name" value="Alanyl-tRNA_Editing_Enzymes"/>
</dbReference>
<evidence type="ECO:0000313" key="6">
    <source>
        <dbReference type="Proteomes" id="UP000199397"/>
    </source>
</evidence>
<dbReference type="InterPro" id="IPR018164">
    <property type="entry name" value="Ala-tRNA-synth_IIc_N"/>
</dbReference>